<dbReference type="PANTHER" id="PTHR24148:SF64">
    <property type="entry name" value="HETEROKARYON INCOMPATIBILITY DOMAIN-CONTAINING PROTEIN"/>
    <property type="match status" value="1"/>
</dbReference>
<gene>
    <name evidence="2" type="ORF">SLS62_004633</name>
</gene>
<accession>A0AAN9USU4</accession>
<evidence type="ECO:0000313" key="3">
    <source>
        <dbReference type="Proteomes" id="UP001320420"/>
    </source>
</evidence>
<reference evidence="2 3" key="1">
    <citation type="submission" date="2024-02" db="EMBL/GenBank/DDBJ databases">
        <title>De novo assembly and annotation of 12 fungi associated with fruit tree decline syndrome in Ontario, Canada.</title>
        <authorList>
            <person name="Sulman M."/>
            <person name="Ellouze W."/>
            <person name="Ilyukhin E."/>
        </authorList>
    </citation>
    <scope>NUCLEOTIDE SEQUENCE [LARGE SCALE GENOMIC DNA]</scope>
    <source>
        <strain evidence="2 3">M11/M66-122</strain>
    </source>
</reference>
<proteinExistence type="predicted"/>
<comment type="caution">
    <text evidence="2">The sequence shown here is derived from an EMBL/GenBank/DDBJ whole genome shotgun (WGS) entry which is preliminary data.</text>
</comment>
<sequence length="587" mass="66949">MECEYPSAFPYRELVADDIRLLKVRPGELGSPIECQLFQIALTPDIKYYALSYVWGDPNVTKPILINGQPLQVTTNLYSALDQLRASIPEFTEQFVWVDAICIDQSDDTGDKERQIPRMADIFRQASRVLGWLGPIDPSEDKAIEAIFSKAVSMQQDLVAFEPEAGISDIAVLHRLRDRWHWESSQQADLQSYLQSFDPSLRALLERPWFQRRWIVQEVCAPEQSPDMCVGRHIVDLDTLYTLSRIAESISIQVLLCFGELRRLKKARDEYRLLTRHGSRENIQFSQILLELLTEASWTKATNEHDYIYCFLGLCNLKGDKKLDGVLRPDYQKPYEQVYYNVVAKIISETGDLRLLNDGRSRLKDMPYWVPDFRLPIGQHFKPFADARSVALLAEGRILSVKGRLLGVVEVIMSGDTPPDIGDEMKDWFDRRIKKVEDMLARASYFQVVNIDVLRQNWLKLCFGWKLPGITPAERLYEDLRKQSLADLMAHADGVGLLRAILSQGYAAISGGLLAPMIPGTVAREGDIVGIFLGGGLLYVIRPSGMGYEIVSVCDRCDGFKIDQLRSEEFWKQQGLERQELETFLLV</sequence>
<evidence type="ECO:0000259" key="1">
    <source>
        <dbReference type="Pfam" id="PF06985"/>
    </source>
</evidence>
<dbReference type="EMBL" id="JAKJXP020000029">
    <property type="protein sequence ID" value="KAK7753343.1"/>
    <property type="molecule type" value="Genomic_DNA"/>
</dbReference>
<protein>
    <recommendedName>
        <fullName evidence="1">Heterokaryon incompatibility domain-containing protein</fullName>
    </recommendedName>
</protein>
<feature type="domain" description="Heterokaryon incompatibility" evidence="1">
    <location>
        <begin position="48"/>
        <end position="218"/>
    </location>
</feature>
<dbReference type="InterPro" id="IPR052895">
    <property type="entry name" value="HetReg/Transcr_Mod"/>
</dbReference>
<dbReference type="Pfam" id="PF06985">
    <property type="entry name" value="HET"/>
    <property type="match status" value="1"/>
</dbReference>
<organism evidence="2 3">
    <name type="scientific">Diatrype stigma</name>
    <dbReference type="NCBI Taxonomy" id="117547"/>
    <lineage>
        <taxon>Eukaryota</taxon>
        <taxon>Fungi</taxon>
        <taxon>Dikarya</taxon>
        <taxon>Ascomycota</taxon>
        <taxon>Pezizomycotina</taxon>
        <taxon>Sordariomycetes</taxon>
        <taxon>Xylariomycetidae</taxon>
        <taxon>Xylariales</taxon>
        <taxon>Diatrypaceae</taxon>
        <taxon>Diatrype</taxon>
    </lineage>
</organism>
<dbReference type="InterPro" id="IPR010730">
    <property type="entry name" value="HET"/>
</dbReference>
<evidence type="ECO:0000313" key="2">
    <source>
        <dbReference type="EMBL" id="KAK7753343.1"/>
    </source>
</evidence>
<dbReference type="Proteomes" id="UP001320420">
    <property type="component" value="Unassembled WGS sequence"/>
</dbReference>
<dbReference type="PANTHER" id="PTHR24148">
    <property type="entry name" value="ANKYRIN REPEAT DOMAIN-CONTAINING PROTEIN 39 HOMOLOG-RELATED"/>
    <property type="match status" value="1"/>
</dbReference>
<keyword evidence="3" id="KW-1185">Reference proteome</keyword>
<dbReference type="AlphaFoldDB" id="A0AAN9USU4"/>
<name>A0AAN9USU4_9PEZI</name>